<feature type="region of interest" description="Disordered" evidence="1">
    <location>
        <begin position="167"/>
        <end position="197"/>
    </location>
</feature>
<evidence type="ECO:0000313" key="3">
    <source>
        <dbReference type="Proteomes" id="UP001165121"/>
    </source>
</evidence>
<feature type="compositionally biased region" description="Polar residues" evidence="1">
    <location>
        <begin position="33"/>
        <end position="43"/>
    </location>
</feature>
<proteinExistence type="predicted"/>
<dbReference type="EMBL" id="BSXT01018931">
    <property type="protein sequence ID" value="GMG16359.1"/>
    <property type="molecule type" value="Genomic_DNA"/>
</dbReference>
<accession>A0A9W7DCC8</accession>
<name>A0A9W7DCC8_9STRA</name>
<feature type="region of interest" description="Disordered" evidence="1">
    <location>
        <begin position="15"/>
        <end position="43"/>
    </location>
</feature>
<evidence type="ECO:0000256" key="1">
    <source>
        <dbReference type="SAM" id="MobiDB-lite"/>
    </source>
</evidence>
<organism evidence="2 3">
    <name type="scientific">Phytophthora fragariaefolia</name>
    <dbReference type="NCBI Taxonomy" id="1490495"/>
    <lineage>
        <taxon>Eukaryota</taxon>
        <taxon>Sar</taxon>
        <taxon>Stramenopiles</taxon>
        <taxon>Oomycota</taxon>
        <taxon>Peronosporomycetes</taxon>
        <taxon>Peronosporales</taxon>
        <taxon>Peronosporaceae</taxon>
        <taxon>Phytophthora</taxon>
    </lineage>
</organism>
<protein>
    <submittedName>
        <fullName evidence="2">Unnamed protein product</fullName>
    </submittedName>
</protein>
<feature type="compositionally biased region" description="Polar residues" evidence="1">
    <location>
        <begin position="187"/>
        <end position="197"/>
    </location>
</feature>
<comment type="caution">
    <text evidence="2">The sequence shown here is derived from an EMBL/GenBank/DDBJ whole genome shotgun (WGS) entry which is preliminary data.</text>
</comment>
<evidence type="ECO:0000313" key="2">
    <source>
        <dbReference type="EMBL" id="GMG16359.1"/>
    </source>
</evidence>
<reference evidence="2" key="1">
    <citation type="submission" date="2023-04" db="EMBL/GenBank/DDBJ databases">
        <title>Phytophthora fragariaefolia NBRC 109709.</title>
        <authorList>
            <person name="Ichikawa N."/>
            <person name="Sato H."/>
            <person name="Tonouchi N."/>
        </authorList>
    </citation>
    <scope>NUCLEOTIDE SEQUENCE</scope>
    <source>
        <strain evidence="2">NBRC 109709</strain>
    </source>
</reference>
<sequence length="197" mass="21652">MIGAMDYMPGRFAEDYPSGVGSGENTDGRKENGPTTSGTSNGAAQAADFRTDMPTHCSQKVICSSSTQVSICRKFPEILQITWQAESKKTIKAIEALIQTNQIATTSKLVLTRSSVAEDKWKHLQDIIVPENLSSSKEVKTHKGSIRSSLQRFQDSIVGQRFPLQQHSATSEAGVQHPVILKRRSIPRSTNPPRTQQ</sequence>
<dbReference type="AlphaFoldDB" id="A0A9W7DCC8"/>
<dbReference type="Proteomes" id="UP001165121">
    <property type="component" value="Unassembled WGS sequence"/>
</dbReference>
<keyword evidence="3" id="KW-1185">Reference proteome</keyword>
<gene>
    <name evidence="2" type="ORF">Pfra01_002973700</name>
</gene>